<dbReference type="GO" id="GO:0016740">
    <property type="term" value="F:transferase activity"/>
    <property type="evidence" value="ECO:0007669"/>
    <property type="project" value="UniProtKB-KW"/>
</dbReference>
<reference evidence="10" key="1">
    <citation type="journal article" date="2018" name="Microbiome">
        <title>Comparative analysis of rodent and small mammal viromes to better understand the wildlife origin of emerging infectious diseases.</title>
        <authorList>
            <person name="Wu Z."/>
            <person name="Lu L."/>
            <person name="Du J."/>
            <person name="Yang L."/>
            <person name="Ren X."/>
            <person name="Liu B."/>
            <person name="Jiang J."/>
            <person name="Yang J."/>
            <person name="Dong J."/>
            <person name="Sun L."/>
            <person name="Zhu Y."/>
            <person name="Li Y."/>
            <person name="Zheng D."/>
            <person name="Zhang C."/>
            <person name="Su H."/>
            <person name="Zheng Y."/>
            <person name="Zhou H."/>
            <person name="Zhu G."/>
            <person name="Li H."/>
            <person name="Chmura A."/>
            <person name="Yang F."/>
            <person name="Daszak P."/>
            <person name="Wang J."/>
            <person name="Liu Q."/>
            <person name="Jin Q."/>
        </authorList>
    </citation>
    <scope>NUCLEOTIDE SEQUENCE</scope>
</reference>
<feature type="domain" description="AV ZBD" evidence="8">
    <location>
        <begin position="109"/>
        <end position="172"/>
    </location>
</feature>
<sequence>CFPVDPSKTAIVSVPSFLGCEVRSRWLVPQRSRVLAALGYHMRSKDVVDYYAAASAILLDSSACSIHDSDWFDDLVYGIQGCAAADGVTFPSPGFYRMMYIKLSGYAEGKTPVLCTFCAMPGDCTAECGANFCMIHAHFHSHCAVVGSCGHVLGSSACDSCKNSIVHRPDPLSVAWEAVPYVAPTPVTATVRNGEVDLAVGRYRTKRKFFTVKRDRDGCRCDLPDGVYQVVRLYNTFEGIHWPTAVINAIASVLHHGPPGCGKTRLLKSLVTPTSVVYCPTHRTMRDMVLALYPCRFVVPSGADLEFPVPANNGPTVRLLAAGYTPGTKAFLDEACFANPIDVVKLLSRTPVDAFGDPNQLAPVGFSSSLLVDHFQVVCHSYIYRYSAVIASAIQPFYKFPLVSLASHDTEVIFQKHFVPKGVVLTPYHRDRTGGVVTIDSTQGCTFDVVTLYLPSPGKHPIGRLIVGVTRAKYELHIYDPHEVLASHGIIFPMNEGRCGTGEFSVVFPRDGRLVYYTYLHRDGLCHLADDGVVDDATQLSPVWMYNLSPQSQAIVLQRFPNAESVDALPALSYPNHCLPEGGVLPLPQVARNLGFFFSPHGLPYNIIPEELCKYWPVVLMNNRLDCPTRLVCSNAPICGFSKPCKNAGFIVGSSYYLATPKVISYYLTLFVDSAPRHLPDSLFSTGRLATGRREYLEGEEAFVGLCRHAFLGDIKGLTVGGCHHVTSKFLPDTIPEGSVVKVGVAAPKDGRMATKPLCTVTDVYLADLVPYLDVKVSKCFKVNVDFLPCRLMVWEGRTMYFQEGMCDWALAAMSRFIKVGSKERIYIDLPVWSANRAVTRESDAIMYVGHGWKPFKYVLTTSFDLPSNYRLLTARAFVNRDSVVAKVGLWVIDNSACARVNQFLYGELTKYPISAKSGHEFVFPLAGVGVSVDDARVETATSLFALCHPH</sequence>
<protein>
    <recommendedName>
        <fullName evidence="1">Replicase polyprotein 1ab</fullName>
    </recommendedName>
    <alternativeName>
        <fullName evidence="5">ORF1ab polyprotein</fullName>
    </alternativeName>
</protein>
<dbReference type="CDD" id="cd17937">
    <property type="entry name" value="DEXXYc_viral_SF1-N"/>
    <property type="match status" value="1"/>
</dbReference>
<comment type="caution">
    <text evidence="7">Lacks conserved residue(s) required for the propagation of feature annotation.</text>
</comment>
<dbReference type="GO" id="GO:0008270">
    <property type="term" value="F:zinc ion binding"/>
    <property type="evidence" value="ECO:0007669"/>
    <property type="project" value="UniProtKB-KW"/>
</dbReference>
<dbReference type="InterPro" id="IPR027417">
    <property type="entry name" value="P-loop_NTPase"/>
</dbReference>
<evidence type="ECO:0000256" key="7">
    <source>
        <dbReference type="PROSITE-ProRule" id="PRU01303"/>
    </source>
</evidence>
<evidence type="ECO:0000256" key="3">
    <source>
        <dbReference type="ARBA" id="ARBA00022758"/>
    </source>
</evidence>
<dbReference type="GO" id="GO:0075523">
    <property type="term" value="P:viral translational frameshifting"/>
    <property type="evidence" value="ECO:0007669"/>
    <property type="project" value="UniProtKB-KW"/>
</dbReference>
<dbReference type="InterPro" id="IPR037227">
    <property type="entry name" value="EndoU-like"/>
</dbReference>
<dbReference type="CDD" id="cd21160">
    <property type="entry name" value="NendoU_av_Nsp11-like"/>
    <property type="match status" value="1"/>
</dbReference>
<dbReference type="InterPro" id="IPR027351">
    <property type="entry name" value="(+)RNA_virus_helicase_core_dom"/>
</dbReference>
<feature type="domain" description="NendoU" evidence="9">
    <location>
        <begin position="679"/>
        <end position="802"/>
    </location>
</feature>
<dbReference type="CDD" id="cd18786">
    <property type="entry name" value="SF1_C"/>
    <property type="match status" value="1"/>
</dbReference>
<evidence type="ECO:0000313" key="10">
    <source>
        <dbReference type="EMBL" id="ALI16787.1"/>
    </source>
</evidence>
<accession>A0A0U2LEH5</accession>
<keyword evidence="6" id="KW-0862">Zinc</keyword>
<keyword evidence="2" id="KW-0808">Transferase</keyword>
<dbReference type="GO" id="GO:0004540">
    <property type="term" value="F:RNA nuclease activity"/>
    <property type="evidence" value="ECO:0007669"/>
    <property type="project" value="UniProtKB-ARBA"/>
</dbReference>
<evidence type="ECO:0000256" key="1">
    <source>
        <dbReference type="ARBA" id="ARBA00022087"/>
    </source>
</evidence>
<feature type="non-terminal residue" evidence="10">
    <location>
        <position position="1"/>
    </location>
</feature>
<dbReference type="Pfam" id="PF22049">
    <property type="entry name" value="PRRSV-NSP11_N"/>
    <property type="match status" value="1"/>
</dbReference>
<keyword evidence="6" id="KW-0479">Metal-binding</keyword>
<dbReference type="Pfam" id="PF01443">
    <property type="entry name" value="Viral_helicase1"/>
    <property type="match status" value="1"/>
</dbReference>
<dbReference type="SUPFAM" id="SSF142877">
    <property type="entry name" value="EndoU-like"/>
    <property type="match status" value="1"/>
</dbReference>
<dbReference type="CDD" id="cd21410">
    <property type="entry name" value="1B_av_Nsp10-like"/>
    <property type="match status" value="1"/>
</dbReference>
<proteinExistence type="predicted"/>
<evidence type="ECO:0000256" key="5">
    <source>
        <dbReference type="ARBA" id="ARBA00029611"/>
    </source>
</evidence>
<dbReference type="InterPro" id="IPR043609">
    <property type="entry name" value="NendoU_nidovirus"/>
</dbReference>
<dbReference type="InterPro" id="IPR027355">
    <property type="entry name" value="NSP10_Av_ZBD"/>
</dbReference>
<dbReference type="CDD" id="cd21166">
    <property type="entry name" value="NTD_av_Nsp11-like"/>
    <property type="match status" value="1"/>
</dbReference>
<keyword evidence="6" id="KW-0863">Zinc-finger</keyword>
<dbReference type="PROSITE" id="PS51652">
    <property type="entry name" value="AV_ZBD"/>
    <property type="match status" value="1"/>
</dbReference>
<evidence type="ECO:0000256" key="6">
    <source>
        <dbReference type="PROSITE-ProRule" id="PRU00985"/>
    </source>
</evidence>
<evidence type="ECO:0000259" key="9">
    <source>
        <dbReference type="PROSITE" id="PS51958"/>
    </source>
</evidence>
<keyword evidence="3" id="KW-0688">Ribosomal frameshifting</keyword>
<organism evidence="10">
    <name type="scientific">Rat arterivirus 1</name>
    <dbReference type="NCBI Taxonomy" id="1734441"/>
    <lineage>
        <taxon>Viruses</taxon>
        <taxon>Riboviria</taxon>
        <taxon>Orthornavirae</taxon>
        <taxon>Pisuviricota</taxon>
        <taxon>Pisoniviricetes</taxon>
        <taxon>Nidovirales</taxon>
        <taxon>Arnidovirineae</taxon>
        <taxon>Arteriviridae</taxon>
        <taxon>Variarterivirinae</taxon>
        <taxon>Betaarterivirus</taxon>
        <taxon>Chibartevirus</taxon>
        <taxon>Betaarterivirus chinrav</taxon>
        <taxon>Betaarterivirus chinrav 1</taxon>
    </lineage>
</organism>
<dbReference type="InterPro" id="IPR044348">
    <property type="entry name" value="NSP10_1B_Av"/>
</dbReference>
<evidence type="ECO:0000256" key="4">
    <source>
        <dbReference type="ARBA" id="ARBA00022801"/>
    </source>
</evidence>
<dbReference type="PROSITE" id="PS51958">
    <property type="entry name" value="NENDOU"/>
    <property type="match status" value="1"/>
</dbReference>
<evidence type="ECO:0000259" key="8">
    <source>
        <dbReference type="PROSITE" id="PS51652"/>
    </source>
</evidence>
<dbReference type="InterPro" id="IPR044314">
    <property type="entry name" value="NSP11_NendoU_Av"/>
</dbReference>
<dbReference type="GO" id="GO:0016787">
    <property type="term" value="F:hydrolase activity"/>
    <property type="evidence" value="ECO:0007669"/>
    <property type="project" value="UniProtKB-KW"/>
</dbReference>
<dbReference type="CDD" id="cd21405">
    <property type="entry name" value="ZBD_av_Nsp10-like"/>
    <property type="match status" value="1"/>
</dbReference>
<dbReference type="EMBL" id="KP280008">
    <property type="protein sequence ID" value="ALI16787.1"/>
    <property type="molecule type" value="Genomic_RNA"/>
</dbReference>
<evidence type="ECO:0000256" key="2">
    <source>
        <dbReference type="ARBA" id="ARBA00022679"/>
    </source>
</evidence>
<dbReference type="SUPFAM" id="SSF52540">
    <property type="entry name" value="P-loop containing nucleoside triphosphate hydrolases"/>
    <property type="match status" value="1"/>
</dbReference>
<dbReference type="InterPro" id="IPR044320">
    <property type="entry name" value="NSP11_Av_N"/>
</dbReference>
<dbReference type="GO" id="GO:0005524">
    <property type="term" value="F:ATP binding"/>
    <property type="evidence" value="ECO:0007669"/>
    <property type="project" value="InterPro"/>
</dbReference>
<name>A0A0U2LEH5_9NIDO</name>
<keyword evidence="4" id="KW-0378">Hydrolase</keyword>
<dbReference type="Pfam" id="PF19215">
    <property type="entry name" value="CoV_NSP15_C"/>
    <property type="match status" value="1"/>
</dbReference>